<dbReference type="InterPro" id="IPR010512">
    <property type="entry name" value="DUF1091"/>
</dbReference>
<proteinExistence type="predicted"/>
<dbReference type="EnsemblMetazoa" id="AFUN021699-RA">
    <property type="protein sequence ID" value="AFUN021699-PA"/>
    <property type="gene ID" value="AFUN021699"/>
</dbReference>
<dbReference type="VEuPathDB" id="VectorBase:AFUN021699"/>
<reference evidence="1" key="1">
    <citation type="submission" date="2020-05" db="UniProtKB">
        <authorList>
            <consortium name="EnsemblMetazoa"/>
        </authorList>
    </citation>
    <scope>IDENTIFICATION</scope>
    <source>
        <strain evidence="1">FUMOZ</strain>
    </source>
</reference>
<evidence type="ECO:0000313" key="1">
    <source>
        <dbReference type="EnsemblMetazoa" id="AFUN021699-PA"/>
    </source>
</evidence>
<dbReference type="VEuPathDB" id="VectorBase:AFUN2_011323"/>
<dbReference type="AlphaFoldDB" id="A0A4Y0BPI8"/>
<name>A0A4Y0BPI8_ANOFN</name>
<accession>A0A4Y0BPI8</accession>
<dbReference type="PANTHER" id="PTHR20898:SF1">
    <property type="entry name" value="MD-2-RELATED LIPID-RECOGNITION DOMAIN-CONTAINING PROTEIN"/>
    <property type="match status" value="1"/>
</dbReference>
<protein>
    <submittedName>
        <fullName evidence="1">Uncharacterized protein</fullName>
    </submittedName>
</protein>
<organism evidence="1">
    <name type="scientific">Anopheles funestus</name>
    <name type="common">African malaria mosquito</name>
    <dbReference type="NCBI Taxonomy" id="62324"/>
    <lineage>
        <taxon>Eukaryota</taxon>
        <taxon>Metazoa</taxon>
        <taxon>Ecdysozoa</taxon>
        <taxon>Arthropoda</taxon>
        <taxon>Hexapoda</taxon>
        <taxon>Insecta</taxon>
        <taxon>Pterygota</taxon>
        <taxon>Neoptera</taxon>
        <taxon>Endopterygota</taxon>
        <taxon>Diptera</taxon>
        <taxon>Nematocera</taxon>
        <taxon>Culicoidea</taxon>
        <taxon>Culicidae</taxon>
        <taxon>Anophelinae</taxon>
        <taxon>Anopheles</taxon>
    </lineage>
</organism>
<dbReference type="Pfam" id="PF06477">
    <property type="entry name" value="DUF1091"/>
    <property type="match status" value="1"/>
</dbReference>
<sequence>MELTLDVLLPLKDIRMNIGYFVRTRNSESWIYNKTIDFCAFLQRPSIDRFGSIVMEDLKHRGTVPTRCPVMPVLLVYKNVTLNRVKLPSFLPETSFGFTVICFKTPKNEHVFRSYWYGRMRRVMV</sequence>
<dbReference type="PANTHER" id="PTHR20898">
    <property type="entry name" value="DAEDALUS ON 3-RELATED-RELATED"/>
    <property type="match status" value="1"/>
</dbReference>